<reference evidence="1 2" key="1">
    <citation type="journal article" date="2019" name="Commun. Biol.">
        <title>The bagworm genome reveals a unique fibroin gene that provides high tensile strength.</title>
        <authorList>
            <person name="Kono N."/>
            <person name="Nakamura H."/>
            <person name="Ohtoshi R."/>
            <person name="Tomita M."/>
            <person name="Numata K."/>
            <person name="Arakawa K."/>
        </authorList>
    </citation>
    <scope>NUCLEOTIDE SEQUENCE [LARGE SCALE GENOMIC DNA]</scope>
</reference>
<evidence type="ECO:0000313" key="1">
    <source>
        <dbReference type="EMBL" id="GBP54181.1"/>
    </source>
</evidence>
<dbReference type="EMBL" id="BGZK01000641">
    <property type="protein sequence ID" value="GBP54181.1"/>
    <property type="molecule type" value="Genomic_DNA"/>
</dbReference>
<comment type="caution">
    <text evidence="1">The sequence shown here is derived from an EMBL/GenBank/DDBJ whole genome shotgun (WGS) entry which is preliminary data.</text>
</comment>
<keyword evidence="2" id="KW-1185">Reference proteome</keyword>
<gene>
    <name evidence="1" type="ORF">EVAR_43206_1</name>
</gene>
<evidence type="ECO:0000313" key="2">
    <source>
        <dbReference type="Proteomes" id="UP000299102"/>
    </source>
</evidence>
<protein>
    <submittedName>
        <fullName evidence="1">Uncharacterized protein</fullName>
    </submittedName>
</protein>
<dbReference type="Proteomes" id="UP000299102">
    <property type="component" value="Unassembled WGS sequence"/>
</dbReference>
<sequence>MIYAPPAAPCARAAGPLINARKSGKNPARGLKRCEAPPRPCGLKSEARAGRISITLNAVNAQRRDAPLPCHIMTFNDNANRARTSKKLYSNRFLYDDCDAIRLLYVAPARASRKTSAVVVACYNFC</sequence>
<dbReference type="AlphaFoldDB" id="A0A4C1WSF5"/>
<organism evidence="1 2">
    <name type="scientific">Eumeta variegata</name>
    <name type="common">Bagworm moth</name>
    <name type="synonym">Eumeta japonica</name>
    <dbReference type="NCBI Taxonomy" id="151549"/>
    <lineage>
        <taxon>Eukaryota</taxon>
        <taxon>Metazoa</taxon>
        <taxon>Ecdysozoa</taxon>
        <taxon>Arthropoda</taxon>
        <taxon>Hexapoda</taxon>
        <taxon>Insecta</taxon>
        <taxon>Pterygota</taxon>
        <taxon>Neoptera</taxon>
        <taxon>Endopterygota</taxon>
        <taxon>Lepidoptera</taxon>
        <taxon>Glossata</taxon>
        <taxon>Ditrysia</taxon>
        <taxon>Tineoidea</taxon>
        <taxon>Psychidae</taxon>
        <taxon>Oiketicinae</taxon>
        <taxon>Eumeta</taxon>
    </lineage>
</organism>
<accession>A0A4C1WSF5</accession>
<name>A0A4C1WSF5_EUMVA</name>
<proteinExistence type="predicted"/>